<gene>
    <name evidence="2" type="ORF">PODLI_1B023081</name>
</gene>
<evidence type="ECO:0000313" key="3">
    <source>
        <dbReference type="Proteomes" id="UP001178461"/>
    </source>
</evidence>
<dbReference type="Proteomes" id="UP001178461">
    <property type="component" value="Chromosome 18"/>
</dbReference>
<feature type="region of interest" description="Disordered" evidence="1">
    <location>
        <begin position="1"/>
        <end position="22"/>
    </location>
</feature>
<dbReference type="EMBL" id="OX395144">
    <property type="protein sequence ID" value="CAI5798764.1"/>
    <property type="molecule type" value="Genomic_DNA"/>
</dbReference>
<reference evidence="2" key="1">
    <citation type="submission" date="2022-12" db="EMBL/GenBank/DDBJ databases">
        <authorList>
            <person name="Alioto T."/>
            <person name="Alioto T."/>
            <person name="Gomez Garrido J."/>
        </authorList>
    </citation>
    <scope>NUCLEOTIDE SEQUENCE</scope>
</reference>
<name>A0AA35LNF6_9SAUR</name>
<protein>
    <submittedName>
        <fullName evidence="2">Uncharacterized protein</fullName>
    </submittedName>
</protein>
<evidence type="ECO:0000256" key="1">
    <source>
        <dbReference type="SAM" id="MobiDB-lite"/>
    </source>
</evidence>
<sequence>MLCQVPRPHGSKRSQPSCRKPQHLPVGLGVDCLKLQKADREFRVPTSQARDLTLGAAL</sequence>
<dbReference type="AlphaFoldDB" id="A0AA35LNF6"/>
<accession>A0AA35LNF6</accession>
<keyword evidence="3" id="KW-1185">Reference proteome</keyword>
<organism evidence="2 3">
    <name type="scientific">Podarcis lilfordi</name>
    <name type="common">Lilford's wall lizard</name>
    <dbReference type="NCBI Taxonomy" id="74358"/>
    <lineage>
        <taxon>Eukaryota</taxon>
        <taxon>Metazoa</taxon>
        <taxon>Chordata</taxon>
        <taxon>Craniata</taxon>
        <taxon>Vertebrata</taxon>
        <taxon>Euteleostomi</taxon>
        <taxon>Lepidosauria</taxon>
        <taxon>Squamata</taxon>
        <taxon>Bifurcata</taxon>
        <taxon>Unidentata</taxon>
        <taxon>Episquamata</taxon>
        <taxon>Laterata</taxon>
        <taxon>Lacertibaenia</taxon>
        <taxon>Lacertidae</taxon>
        <taxon>Podarcis</taxon>
    </lineage>
</organism>
<evidence type="ECO:0000313" key="2">
    <source>
        <dbReference type="EMBL" id="CAI5798764.1"/>
    </source>
</evidence>
<proteinExistence type="predicted"/>